<dbReference type="AlphaFoldDB" id="A0A1I3KF60"/>
<evidence type="ECO:0000313" key="1">
    <source>
        <dbReference type="EMBL" id="SFI71083.1"/>
    </source>
</evidence>
<dbReference type="RefSeq" id="WP_005579401.1">
    <property type="nucleotide sequence ID" value="NZ_FORO01000004.1"/>
</dbReference>
<evidence type="ECO:0000313" key="2">
    <source>
        <dbReference type="Proteomes" id="UP000182829"/>
    </source>
</evidence>
<proteinExistence type="predicted"/>
<gene>
    <name evidence="1" type="ORF">SAMN05443661_10425</name>
</gene>
<sequence length="83" mass="9233">MWFGIEAFSFVIESGPLAAVTEPVERQVGDEVTSRKLVVDIVDTPFRDSCRLEVVEFDLQLLEESVGIVPNAACTKEDDTDEE</sequence>
<accession>A0A1I3KF60</accession>
<dbReference type="EMBL" id="FORO01000004">
    <property type="protein sequence ID" value="SFI71083.1"/>
    <property type="molecule type" value="Genomic_DNA"/>
</dbReference>
<dbReference type="Proteomes" id="UP000182829">
    <property type="component" value="Unassembled WGS sequence"/>
</dbReference>
<name>A0A1I3KF60_9EURY</name>
<dbReference type="GeneID" id="14208168"/>
<organism evidence="1 2">
    <name type="scientific">Natronobacterium gregoryi</name>
    <dbReference type="NCBI Taxonomy" id="44930"/>
    <lineage>
        <taxon>Archaea</taxon>
        <taxon>Methanobacteriati</taxon>
        <taxon>Methanobacteriota</taxon>
        <taxon>Stenosarchaea group</taxon>
        <taxon>Halobacteria</taxon>
        <taxon>Halobacteriales</taxon>
        <taxon>Natrialbaceae</taxon>
        <taxon>Natronobacterium</taxon>
    </lineage>
</organism>
<reference evidence="1 2" key="1">
    <citation type="submission" date="2016-10" db="EMBL/GenBank/DDBJ databases">
        <authorList>
            <person name="de Groot N.N."/>
        </authorList>
    </citation>
    <scope>NUCLEOTIDE SEQUENCE [LARGE SCALE GENOMIC DNA]</scope>
    <source>
        <strain evidence="1 2">SP2</strain>
    </source>
</reference>
<protein>
    <submittedName>
        <fullName evidence="1">Uncharacterized protein</fullName>
    </submittedName>
</protein>